<accession>A0ABR8MU96</accession>
<name>A0ABR8MU96_9BACL</name>
<reference evidence="1 2" key="1">
    <citation type="submission" date="2020-09" db="EMBL/GenBank/DDBJ databases">
        <title>Paenibacillus sp. strain PR3 16S rRNA gene Genome sequencing and assembly.</title>
        <authorList>
            <person name="Kim J."/>
        </authorList>
    </citation>
    <scope>NUCLEOTIDE SEQUENCE [LARGE SCALE GENOMIC DNA]</scope>
    <source>
        <strain evidence="1 2">PR3</strain>
    </source>
</reference>
<gene>
    <name evidence="1" type="ORF">H8B09_10565</name>
</gene>
<evidence type="ECO:0000313" key="2">
    <source>
        <dbReference type="Proteomes" id="UP000609346"/>
    </source>
</evidence>
<proteinExistence type="predicted"/>
<comment type="caution">
    <text evidence="1">The sequence shown here is derived from an EMBL/GenBank/DDBJ whole genome shotgun (WGS) entry which is preliminary data.</text>
</comment>
<protein>
    <recommendedName>
        <fullName evidence="3">PepSY domain-containing protein</fullName>
    </recommendedName>
</protein>
<dbReference type="Proteomes" id="UP000609346">
    <property type="component" value="Unassembled WGS sequence"/>
</dbReference>
<sequence>MDIIRRTLYRIYSMTLFALSLTIWIACSSSYAALQINADQDTEGIKISLLEAYRIGQLKAQQWDAKAKLYLLTSVDSDPGTNQGFDGKRRYWNMVFAVPGAAKSILYTIHDKVIIHATPSEDMSSMNEVIERLGTIKIDSTDVIERAQQELFPAKGWASGYHFRLSRSSDIALLEVVGADREGKIKKVYYDGYTGKRYIPN</sequence>
<keyword evidence="2" id="KW-1185">Reference proteome</keyword>
<organism evidence="1 2">
    <name type="scientific">Paenibacillus terricola</name>
    <dbReference type="NCBI Taxonomy" id="2763503"/>
    <lineage>
        <taxon>Bacteria</taxon>
        <taxon>Bacillati</taxon>
        <taxon>Bacillota</taxon>
        <taxon>Bacilli</taxon>
        <taxon>Bacillales</taxon>
        <taxon>Paenibacillaceae</taxon>
        <taxon>Paenibacillus</taxon>
    </lineage>
</organism>
<evidence type="ECO:0000313" key="1">
    <source>
        <dbReference type="EMBL" id="MBD3919195.1"/>
    </source>
</evidence>
<dbReference type="RefSeq" id="WP_191203458.1">
    <property type="nucleotide sequence ID" value="NZ_JACXZA010000002.1"/>
</dbReference>
<evidence type="ECO:0008006" key="3">
    <source>
        <dbReference type="Google" id="ProtNLM"/>
    </source>
</evidence>
<dbReference type="PROSITE" id="PS51257">
    <property type="entry name" value="PROKAR_LIPOPROTEIN"/>
    <property type="match status" value="1"/>
</dbReference>
<dbReference type="EMBL" id="JACXZA010000002">
    <property type="protein sequence ID" value="MBD3919195.1"/>
    <property type="molecule type" value="Genomic_DNA"/>
</dbReference>